<protein>
    <submittedName>
        <fullName evidence="2">27 kDa antigen Cfp30B</fullName>
    </submittedName>
</protein>
<accession>A0A1D8ASM5</accession>
<gene>
    <name evidence="2" type="ORF">Verru16b_00942</name>
</gene>
<name>A0A1D8ASM5_9BACT</name>
<dbReference type="EMBL" id="CP016094">
    <property type="protein sequence ID" value="AOS43884.1"/>
    <property type="molecule type" value="Genomic_DNA"/>
</dbReference>
<dbReference type="InterPro" id="IPR052164">
    <property type="entry name" value="Anthracycline_SecMetBiosynth"/>
</dbReference>
<sequence length="133" mass="13610">MAGMEKPKTGTISWADLTVPDAVGVKDFYAAVAGWGVMPVAMDGYEDFCMMPPGAEMPAAGICHARGPNADLPAQWLVYITVPDLAAALAACQAKGGQIIRDAKEMGGAKMAVIRDPAGAVAALYQPGDGPGC</sequence>
<proteinExistence type="predicted"/>
<dbReference type="InterPro" id="IPR004360">
    <property type="entry name" value="Glyas_Fos-R_dOase_dom"/>
</dbReference>
<dbReference type="SUPFAM" id="SSF54593">
    <property type="entry name" value="Glyoxalase/Bleomycin resistance protein/Dihydroxybiphenyl dioxygenase"/>
    <property type="match status" value="1"/>
</dbReference>
<dbReference type="Gene3D" id="3.10.180.10">
    <property type="entry name" value="2,3-Dihydroxybiphenyl 1,2-Dioxygenase, domain 1"/>
    <property type="match status" value="1"/>
</dbReference>
<dbReference type="KEGG" id="obg:Verru16b_00942"/>
<evidence type="ECO:0000313" key="2">
    <source>
        <dbReference type="EMBL" id="AOS43884.1"/>
    </source>
</evidence>
<reference evidence="2 3" key="1">
    <citation type="submission" date="2016-06" db="EMBL/GenBank/DDBJ databases">
        <title>Three novel species with peptidoglycan cell walls form the new genus Lacunisphaera gen. nov. in the family Opitutaceae of the verrucomicrobial subdivision 4.</title>
        <authorList>
            <person name="Rast P."/>
            <person name="Gloeckner I."/>
            <person name="Jogler M."/>
            <person name="Boedeker C."/>
            <person name="Jeske O."/>
            <person name="Wiegand S."/>
            <person name="Reinhardt R."/>
            <person name="Schumann P."/>
            <person name="Rohde M."/>
            <person name="Spring S."/>
            <person name="Gloeckner F.O."/>
            <person name="Jogler C."/>
        </authorList>
    </citation>
    <scope>NUCLEOTIDE SEQUENCE [LARGE SCALE GENOMIC DNA]</scope>
    <source>
        <strain evidence="2 3">IG16b</strain>
    </source>
</reference>
<dbReference type="InterPro" id="IPR029068">
    <property type="entry name" value="Glyas_Bleomycin-R_OHBP_Dase"/>
</dbReference>
<feature type="domain" description="VOC" evidence="1">
    <location>
        <begin position="11"/>
        <end position="127"/>
    </location>
</feature>
<dbReference type="InterPro" id="IPR037523">
    <property type="entry name" value="VOC_core"/>
</dbReference>
<dbReference type="AlphaFoldDB" id="A0A1D8ASM5"/>
<keyword evidence="3" id="KW-1185">Reference proteome</keyword>
<organism evidence="2 3">
    <name type="scientific">Lacunisphaera limnophila</name>
    <dbReference type="NCBI Taxonomy" id="1838286"/>
    <lineage>
        <taxon>Bacteria</taxon>
        <taxon>Pseudomonadati</taxon>
        <taxon>Verrucomicrobiota</taxon>
        <taxon>Opitutia</taxon>
        <taxon>Opitutales</taxon>
        <taxon>Opitutaceae</taxon>
        <taxon>Lacunisphaera</taxon>
    </lineage>
</organism>
<dbReference type="PANTHER" id="PTHR33993">
    <property type="entry name" value="GLYOXALASE-RELATED"/>
    <property type="match status" value="1"/>
</dbReference>
<dbReference type="PANTHER" id="PTHR33993:SF14">
    <property type="entry name" value="GB|AAF24581.1"/>
    <property type="match status" value="1"/>
</dbReference>
<evidence type="ECO:0000259" key="1">
    <source>
        <dbReference type="PROSITE" id="PS51819"/>
    </source>
</evidence>
<dbReference type="Proteomes" id="UP000095228">
    <property type="component" value="Chromosome"/>
</dbReference>
<dbReference type="Pfam" id="PF00903">
    <property type="entry name" value="Glyoxalase"/>
    <property type="match status" value="1"/>
</dbReference>
<evidence type="ECO:0000313" key="3">
    <source>
        <dbReference type="Proteomes" id="UP000095228"/>
    </source>
</evidence>
<dbReference type="PROSITE" id="PS51819">
    <property type="entry name" value="VOC"/>
    <property type="match status" value="1"/>
</dbReference>
<dbReference type="STRING" id="1838286.Verru16b_00942"/>